<protein>
    <submittedName>
        <fullName evidence="2">Uncharacterized protein</fullName>
    </submittedName>
</protein>
<name>A0A1G4S3V2_9HYPH</name>
<accession>A0A1G4S3V2</accession>
<dbReference type="EMBL" id="FMTM01000004">
    <property type="protein sequence ID" value="SCW63952.1"/>
    <property type="molecule type" value="Genomic_DNA"/>
</dbReference>
<reference evidence="2 3" key="1">
    <citation type="submission" date="2016-10" db="EMBL/GenBank/DDBJ databases">
        <authorList>
            <person name="de Groot N.N."/>
        </authorList>
    </citation>
    <scope>NUCLEOTIDE SEQUENCE [LARGE SCALE GENOMIC DNA]</scope>
    <source>
        <strain evidence="2 3">CGMCC 1.3401</strain>
    </source>
</reference>
<proteinExistence type="predicted"/>
<feature type="transmembrane region" description="Helical" evidence="1">
    <location>
        <begin position="28"/>
        <end position="49"/>
    </location>
</feature>
<gene>
    <name evidence="2" type="ORF">SAMN02927900_03410</name>
</gene>
<dbReference type="Proteomes" id="UP000199542">
    <property type="component" value="Unassembled WGS sequence"/>
</dbReference>
<organism evidence="2 3">
    <name type="scientific">Rhizobium mongolense subsp. loessense</name>
    <dbReference type="NCBI Taxonomy" id="158890"/>
    <lineage>
        <taxon>Bacteria</taxon>
        <taxon>Pseudomonadati</taxon>
        <taxon>Pseudomonadota</taxon>
        <taxon>Alphaproteobacteria</taxon>
        <taxon>Hyphomicrobiales</taxon>
        <taxon>Rhizobiaceae</taxon>
        <taxon>Rhizobium/Agrobacterium group</taxon>
        <taxon>Rhizobium</taxon>
    </lineage>
</organism>
<keyword evidence="1" id="KW-1133">Transmembrane helix</keyword>
<sequence>MAATAPGGKTRRGQEKTILCNEAKASDMGFPLAVIAAAIAAIVLALMVLGDPADKTPSRVFVQQVLHHQVARSP</sequence>
<evidence type="ECO:0000256" key="1">
    <source>
        <dbReference type="SAM" id="Phobius"/>
    </source>
</evidence>
<evidence type="ECO:0000313" key="2">
    <source>
        <dbReference type="EMBL" id="SCW63952.1"/>
    </source>
</evidence>
<dbReference type="AlphaFoldDB" id="A0A1G4S3V2"/>
<keyword evidence="1" id="KW-0812">Transmembrane</keyword>
<keyword evidence="1" id="KW-0472">Membrane</keyword>
<evidence type="ECO:0000313" key="3">
    <source>
        <dbReference type="Proteomes" id="UP000199542"/>
    </source>
</evidence>